<protein>
    <submittedName>
        <fullName evidence="1">Uncharacterized protein</fullName>
    </submittedName>
</protein>
<accession>A0A1D1UVP0</accession>
<dbReference type="Proteomes" id="UP000186922">
    <property type="component" value="Unassembled WGS sequence"/>
</dbReference>
<dbReference type="EMBL" id="BDGG01000002">
    <property type="protein sequence ID" value="GAU92525.1"/>
    <property type="molecule type" value="Genomic_DNA"/>
</dbReference>
<dbReference type="AlphaFoldDB" id="A0A1D1UVP0"/>
<keyword evidence="2" id="KW-1185">Reference proteome</keyword>
<sequence length="68" mass="7236">MGLSRVQQSFLMEEELVVSASKRQSADHPEGLGSAAEASALPMVITQLVNKLSGFFVALIHKHATGTL</sequence>
<comment type="caution">
    <text evidence="1">The sequence shown here is derived from an EMBL/GenBank/DDBJ whole genome shotgun (WGS) entry which is preliminary data.</text>
</comment>
<evidence type="ECO:0000313" key="1">
    <source>
        <dbReference type="EMBL" id="GAU92525.1"/>
    </source>
</evidence>
<reference evidence="1 2" key="1">
    <citation type="journal article" date="2016" name="Nat. Commun.">
        <title>Extremotolerant tardigrade genome and improved radiotolerance of human cultured cells by tardigrade-unique protein.</title>
        <authorList>
            <person name="Hashimoto T."/>
            <person name="Horikawa D.D."/>
            <person name="Saito Y."/>
            <person name="Kuwahara H."/>
            <person name="Kozuka-Hata H."/>
            <person name="Shin-I T."/>
            <person name="Minakuchi Y."/>
            <person name="Ohishi K."/>
            <person name="Motoyama A."/>
            <person name="Aizu T."/>
            <person name="Enomoto A."/>
            <person name="Kondo K."/>
            <person name="Tanaka S."/>
            <person name="Hara Y."/>
            <person name="Koshikawa S."/>
            <person name="Sagara H."/>
            <person name="Miura T."/>
            <person name="Yokobori S."/>
            <person name="Miyagawa K."/>
            <person name="Suzuki Y."/>
            <person name="Kubo T."/>
            <person name="Oyama M."/>
            <person name="Kohara Y."/>
            <person name="Fujiyama A."/>
            <person name="Arakawa K."/>
            <person name="Katayama T."/>
            <person name="Toyoda A."/>
            <person name="Kunieda T."/>
        </authorList>
    </citation>
    <scope>NUCLEOTIDE SEQUENCE [LARGE SCALE GENOMIC DNA]</scope>
    <source>
        <strain evidence="1 2">YOKOZUNA-1</strain>
    </source>
</reference>
<name>A0A1D1UVP0_RAMVA</name>
<gene>
    <name evidence="1" type="primary">RvY_04596-1</name>
    <name evidence="1" type="synonym">RvY_04596.1</name>
    <name evidence="1" type="ORF">RvY_04596</name>
</gene>
<proteinExistence type="predicted"/>
<evidence type="ECO:0000313" key="2">
    <source>
        <dbReference type="Proteomes" id="UP000186922"/>
    </source>
</evidence>
<organism evidence="1 2">
    <name type="scientific">Ramazzottius varieornatus</name>
    <name type="common">Water bear</name>
    <name type="synonym">Tardigrade</name>
    <dbReference type="NCBI Taxonomy" id="947166"/>
    <lineage>
        <taxon>Eukaryota</taxon>
        <taxon>Metazoa</taxon>
        <taxon>Ecdysozoa</taxon>
        <taxon>Tardigrada</taxon>
        <taxon>Eutardigrada</taxon>
        <taxon>Parachela</taxon>
        <taxon>Hypsibioidea</taxon>
        <taxon>Ramazzottiidae</taxon>
        <taxon>Ramazzottius</taxon>
    </lineage>
</organism>